<comment type="caution">
    <text evidence="1">The sequence shown here is derived from an EMBL/GenBank/DDBJ whole genome shotgun (WGS) entry which is preliminary data.</text>
</comment>
<sequence length="126" mass="14266">MTTTHTVRAQRDGRYWLVWIDGALRTQARRQREIEPMARDWLANMHDRPAADFTVRIEIVLPDSVRAHLDRASELRAEADRARRAAGRETAAAAKELHDAGLTLREIGPLLDVSYQRAQQLVAAAD</sequence>
<protein>
    <recommendedName>
        <fullName evidence="3">Antitoxin HicB</fullName>
    </recommendedName>
</protein>
<dbReference type="RefSeq" id="WP_204609010.1">
    <property type="nucleotide sequence ID" value="NZ_BAAAJX010000002.1"/>
</dbReference>
<proteinExistence type="predicted"/>
<organism evidence="1 2">
    <name type="scientific">Curtobacterium herbarum</name>
    <dbReference type="NCBI Taxonomy" id="150122"/>
    <lineage>
        <taxon>Bacteria</taxon>
        <taxon>Bacillati</taxon>
        <taxon>Actinomycetota</taxon>
        <taxon>Actinomycetes</taxon>
        <taxon>Micrococcales</taxon>
        <taxon>Microbacteriaceae</taxon>
        <taxon>Curtobacterium</taxon>
    </lineage>
</organism>
<evidence type="ECO:0008006" key="3">
    <source>
        <dbReference type="Google" id="ProtNLM"/>
    </source>
</evidence>
<evidence type="ECO:0000313" key="2">
    <source>
        <dbReference type="Proteomes" id="UP001501742"/>
    </source>
</evidence>
<gene>
    <name evidence="1" type="ORF">GCM10009627_04360</name>
</gene>
<dbReference type="Proteomes" id="UP001501742">
    <property type="component" value="Unassembled WGS sequence"/>
</dbReference>
<reference evidence="1 2" key="1">
    <citation type="journal article" date="2019" name="Int. J. Syst. Evol. Microbiol.">
        <title>The Global Catalogue of Microorganisms (GCM) 10K type strain sequencing project: providing services to taxonomists for standard genome sequencing and annotation.</title>
        <authorList>
            <consortium name="The Broad Institute Genomics Platform"/>
            <consortium name="The Broad Institute Genome Sequencing Center for Infectious Disease"/>
            <person name="Wu L."/>
            <person name="Ma J."/>
        </authorList>
    </citation>
    <scope>NUCLEOTIDE SEQUENCE [LARGE SCALE GENOMIC DNA]</scope>
    <source>
        <strain evidence="1 2">JCM 12140</strain>
    </source>
</reference>
<accession>A0ABN1Z933</accession>
<evidence type="ECO:0000313" key="1">
    <source>
        <dbReference type="EMBL" id="GAA1492090.1"/>
    </source>
</evidence>
<dbReference type="EMBL" id="BAAAJX010000002">
    <property type="protein sequence ID" value="GAA1492090.1"/>
    <property type="molecule type" value="Genomic_DNA"/>
</dbReference>
<keyword evidence="2" id="KW-1185">Reference proteome</keyword>
<name>A0ABN1Z933_9MICO</name>